<dbReference type="EMBL" id="NQVE01000054">
    <property type="protein sequence ID" value="RAL50925.1"/>
    <property type="molecule type" value="Genomic_DNA"/>
</dbReference>
<dbReference type="AlphaFoldDB" id="A0A328DYX0"/>
<reference evidence="2 3" key="1">
    <citation type="submission" date="2018-06" db="EMBL/GenBank/DDBJ databases">
        <title>The Genome of Cuscuta australis (Dodder) Provides Insight into the Evolution of Plant Parasitism.</title>
        <authorList>
            <person name="Liu H."/>
        </authorList>
    </citation>
    <scope>NUCLEOTIDE SEQUENCE [LARGE SCALE GENOMIC DNA]</scope>
    <source>
        <strain evidence="3">cv. Yunnan</strain>
        <tissue evidence="2">Vines</tissue>
    </source>
</reference>
<organism evidence="2 3">
    <name type="scientific">Cuscuta australis</name>
    <dbReference type="NCBI Taxonomy" id="267555"/>
    <lineage>
        <taxon>Eukaryota</taxon>
        <taxon>Viridiplantae</taxon>
        <taxon>Streptophyta</taxon>
        <taxon>Embryophyta</taxon>
        <taxon>Tracheophyta</taxon>
        <taxon>Spermatophyta</taxon>
        <taxon>Magnoliopsida</taxon>
        <taxon>eudicotyledons</taxon>
        <taxon>Gunneridae</taxon>
        <taxon>Pentapetalae</taxon>
        <taxon>asterids</taxon>
        <taxon>lamiids</taxon>
        <taxon>Solanales</taxon>
        <taxon>Convolvulaceae</taxon>
        <taxon>Cuscuteae</taxon>
        <taxon>Cuscuta</taxon>
        <taxon>Cuscuta subgen. Grammica</taxon>
        <taxon>Cuscuta sect. Cleistogrammica</taxon>
    </lineage>
</organism>
<feature type="compositionally biased region" description="Basic and acidic residues" evidence="1">
    <location>
        <begin position="27"/>
        <end position="37"/>
    </location>
</feature>
<evidence type="ECO:0000313" key="3">
    <source>
        <dbReference type="Proteomes" id="UP000249390"/>
    </source>
</evidence>
<comment type="caution">
    <text evidence="2">The sequence shown here is derived from an EMBL/GenBank/DDBJ whole genome shotgun (WGS) entry which is preliminary data.</text>
</comment>
<sequence>MRDKIEQMIISRSQRPPVPVKTNMQETTRDKMPVKDDGNEVEDLVQVDEIEYKGLYDDVSGGEYDGVSWTQERLDDGTGEEYDQSWGQNQDVCTSIDSDRVASIASPQSQCVNFSSSRSYPPSSTCHSSNEIELIYELREHMVQLHQEMSELRSSIKSYTNMFAKLQGSLKHVDAAALNKSGELGGQSVF</sequence>
<protein>
    <submittedName>
        <fullName evidence="2">Uncharacterized protein</fullName>
    </submittedName>
</protein>
<dbReference type="PANTHER" id="PTHR47820:SF3">
    <property type="entry name" value="OS07G0499800 PROTEIN"/>
    <property type="match status" value="1"/>
</dbReference>
<evidence type="ECO:0000256" key="1">
    <source>
        <dbReference type="SAM" id="MobiDB-lite"/>
    </source>
</evidence>
<feature type="region of interest" description="Disordered" evidence="1">
    <location>
        <begin position="1"/>
        <end position="37"/>
    </location>
</feature>
<keyword evidence="3" id="KW-1185">Reference proteome</keyword>
<evidence type="ECO:0000313" key="2">
    <source>
        <dbReference type="EMBL" id="RAL50925.1"/>
    </source>
</evidence>
<proteinExistence type="predicted"/>
<name>A0A328DYX0_9ASTE</name>
<gene>
    <name evidence="2" type="ORF">DM860_005281</name>
</gene>
<accession>A0A328DYX0</accession>
<dbReference type="Proteomes" id="UP000249390">
    <property type="component" value="Unassembled WGS sequence"/>
</dbReference>
<dbReference type="PANTHER" id="PTHR47820">
    <property type="entry name" value="BNAC05G24000D PROTEIN"/>
    <property type="match status" value="1"/>
</dbReference>